<dbReference type="SUPFAM" id="SSF49299">
    <property type="entry name" value="PKD domain"/>
    <property type="match status" value="1"/>
</dbReference>
<proteinExistence type="predicted"/>
<dbReference type="InterPro" id="IPR035986">
    <property type="entry name" value="PKD_dom_sf"/>
</dbReference>
<protein>
    <recommendedName>
        <fullName evidence="4">PKD domain-containing protein</fullName>
    </recommendedName>
</protein>
<dbReference type="InterPro" id="IPR015943">
    <property type="entry name" value="WD40/YVTN_repeat-like_dom_sf"/>
</dbReference>
<evidence type="ECO:0008006" key="4">
    <source>
        <dbReference type="Google" id="ProtNLM"/>
    </source>
</evidence>
<evidence type="ECO:0000256" key="1">
    <source>
        <dbReference type="SAM" id="MobiDB-lite"/>
    </source>
</evidence>
<name>A0ABU0EEQ2_9CELL</name>
<organism evidence="2 3">
    <name type="scientific">Cellulomonas humilata</name>
    <dbReference type="NCBI Taxonomy" id="144055"/>
    <lineage>
        <taxon>Bacteria</taxon>
        <taxon>Bacillati</taxon>
        <taxon>Actinomycetota</taxon>
        <taxon>Actinomycetes</taxon>
        <taxon>Micrococcales</taxon>
        <taxon>Cellulomonadaceae</taxon>
        <taxon>Cellulomonas</taxon>
    </lineage>
</organism>
<dbReference type="EMBL" id="JAUSVB010000002">
    <property type="protein sequence ID" value="MDQ0373760.1"/>
    <property type="molecule type" value="Genomic_DNA"/>
</dbReference>
<evidence type="ECO:0000313" key="2">
    <source>
        <dbReference type="EMBL" id="MDQ0373760.1"/>
    </source>
</evidence>
<gene>
    <name evidence="2" type="ORF">J2X26_002071</name>
</gene>
<dbReference type="Gene3D" id="2.130.10.10">
    <property type="entry name" value="YVTN repeat-like/Quinoprotein amine dehydrogenase"/>
    <property type="match status" value="1"/>
</dbReference>
<feature type="region of interest" description="Disordered" evidence="1">
    <location>
        <begin position="388"/>
        <end position="457"/>
    </location>
</feature>
<comment type="caution">
    <text evidence="2">The sequence shown here is derived from an EMBL/GenBank/DDBJ whole genome shotgun (WGS) entry which is preliminary data.</text>
</comment>
<dbReference type="InterPro" id="IPR013783">
    <property type="entry name" value="Ig-like_fold"/>
</dbReference>
<dbReference type="Proteomes" id="UP001239626">
    <property type="component" value="Unassembled WGS sequence"/>
</dbReference>
<feature type="compositionally biased region" description="Low complexity" evidence="1">
    <location>
        <begin position="419"/>
        <end position="438"/>
    </location>
</feature>
<dbReference type="RefSeq" id="WP_307491995.1">
    <property type="nucleotide sequence ID" value="NZ_JAUSVB010000002.1"/>
</dbReference>
<reference evidence="2 3" key="1">
    <citation type="submission" date="2023-07" db="EMBL/GenBank/DDBJ databases">
        <title>Sorghum-associated microbial communities from plants grown in Nebraska, USA.</title>
        <authorList>
            <person name="Schachtman D."/>
        </authorList>
    </citation>
    <scope>NUCLEOTIDE SEQUENCE [LARGE SCALE GENOMIC DNA]</scope>
    <source>
        <strain evidence="2 3">BE332</strain>
    </source>
</reference>
<dbReference type="CDD" id="cd00146">
    <property type="entry name" value="PKD"/>
    <property type="match status" value="1"/>
</dbReference>
<evidence type="ECO:0000313" key="3">
    <source>
        <dbReference type="Proteomes" id="UP001239626"/>
    </source>
</evidence>
<accession>A0ABU0EEQ2</accession>
<sequence>MRPSLRTPAARRYLGPATAAVVVAVPLAFTVLVGQGNDVHELAQSTGSAWVASPGAGTVTLIDGPSEEIVDSLPSPGAAAGDDLGVVQRGSSALVVNETRGTLARVDGATFAGGTPVLVADPGSPLTVLEGGDQAYVVDATRRTTTVLDADELTLQATISLSSTPGPGQTAVDGDGRLWVVDSGGSGIASFRGSDRVVRGPADASAQVVLVQGKAVLTDLSGGRLGVLRPDGEVAGWTCLDVRPDDDVQLLGSATSPHVYAAVAQTGNVVVASLSGDCQDVVPVAGEAGHDFGPMVQSDRFVFVPDRTTGRTTIIDTADLSTTDTSELAPPGHRLELASKDGIVFFNDLDGGTAGVLTWDGTTWRQGEALQKYEPADASLTEVAVPQEPVPAPATPPTDPAPPAPTEEEPPTAPPAGTQPPAALVPAPRPSATTASTPAPAPTPTPGATKAPPAPPVVVSLTSTPTDVQSGVPVSFDATVAGEVTSWSWRIATSGGTELATATSAGSTSFTFPDDGDPNVVVTLTVTGPGGSSAPAQLPITVAGPPVATLTVTVSGGTVDIDGTECSDVCAVELTPGTTAGLTVPSRQFPAVFDGWGGACSGTAGCDVVVSEDTAVTATFHQAPVEPEDCLGYDHGGLTVVAETGGWLLTDGPSRMLVLDSEEDGNNALAVAQHFTTQCFIGRPNAEMEYWNGPSPGAPSLTRTDCIPYDNTNLTIRSAPSGWQLIQGSMLMATFETEADAGRGLVVAQASGRQCFVGRVSPPGETTYFLP</sequence>
<keyword evidence="3" id="KW-1185">Reference proteome</keyword>
<dbReference type="Gene3D" id="2.60.40.10">
    <property type="entry name" value="Immunoglobulins"/>
    <property type="match status" value="1"/>
</dbReference>
<feature type="compositionally biased region" description="Low complexity" evidence="1">
    <location>
        <begin position="446"/>
        <end position="457"/>
    </location>
</feature>
<dbReference type="SUPFAM" id="SSF63829">
    <property type="entry name" value="Calcium-dependent phosphotriesterase"/>
    <property type="match status" value="1"/>
</dbReference>
<feature type="compositionally biased region" description="Pro residues" evidence="1">
    <location>
        <begin position="388"/>
        <end position="418"/>
    </location>
</feature>